<feature type="coiled-coil region" evidence="1">
    <location>
        <begin position="212"/>
        <end position="264"/>
    </location>
</feature>
<dbReference type="AlphaFoldDB" id="A0A0H5RDW2"/>
<sequence length="463" mass="53226">DCAENGLTTGSTMAVTPYAADRDKIDGKFHEGNSILLGELKAQIFASEKGSTAKNDENVQLRHDIEAIKKKLEAKDEEMKLVLSEHAASDIIKNQLTLLQDKLKEEEKGWMMALNHKNQEIKSLQDKNMQRELELLAMKDQEVNQLTNLSRDAATAFNSQLEALRDDLENQTTKFAKSMDDKDQEIVSITNRTNQREREISTVKNEEIELLSTSAKTAAEVANNQLQALKNDFEIQTKEWIARMNDNNQEIARLREKVKDHELNEITREEAVANTAIVNDRLNTECIEKGRIINDMKKLAHDIGPSLRQVEVMCNWSAIQEERHMVLEKLRQCENIIDHVTSEIHIKERRWVEQDKQEAPVRKMNSDAMINERVLELGACRKIESRCRSAIAHQKLIFEQLDGSSTNGLEEEVVNWQKKLSEYEQGRKEAEECMKDKAGAEEIVMSQDTDKRRKMQEKIWAIS</sequence>
<protein>
    <submittedName>
        <fullName evidence="2">Uncharacterized protein</fullName>
    </submittedName>
</protein>
<organism evidence="2">
    <name type="scientific">Spongospora subterranea</name>
    <dbReference type="NCBI Taxonomy" id="70186"/>
    <lineage>
        <taxon>Eukaryota</taxon>
        <taxon>Sar</taxon>
        <taxon>Rhizaria</taxon>
        <taxon>Endomyxa</taxon>
        <taxon>Phytomyxea</taxon>
        <taxon>Plasmodiophorida</taxon>
        <taxon>Plasmodiophoridae</taxon>
        <taxon>Spongospora</taxon>
    </lineage>
</organism>
<name>A0A0H5RDW2_9EUKA</name>
<dbReference type="EMBL" id="HACM01011751">
    <property type="protein sequence ID" value="CRZ12193.1"/>
    <property type="molecule type" value="Transcribed_RNA"/>
</dbReference>
<keyword evidence="1" id="KW-0175">Coiled coil</keyword>
<feature type="coiled-coil region" evidence="1">
    <location>
        <begin position="114"/>
        <end position="174"/>
    </location>
</feature>
<accession>A0A0H5RDW2</accession>
<feature type="coiled-coil region" evidence="1">
    <location>
        <begin position="58"/>
        <end position="85"/>
    </location>
</feature>
<evidence type="ECO:0000256" key="1">
    <source>
        <dbReference type="SAM" id="Coils"/>
    </source>
</evidence>
<feature type="non-terminal residue" evidence="2">
    <location>
        <position position="463"/>
    </location>
</feature>
<feature type="non-terminal residue" evidence="2">
    <location>
        <position position="1"/>
    </location>
</feature>
<proteinExistence type="predicted"/>
<evidence type="ECO:0000313" key="2">
    <source>
        <dbReference type="EMBL" id="CRZ12193.1"/>
    </source>
</evidence>
<reference evidence="2" key="1">
    <citation type="submission" date="2015-04" db="EMBL/GenBank/DDBJ databases">
        <title>The genome sequence of the plant pathogenic Rhizarian Plasmodiophora brassicae reveals insights in its biotrophic life cycle and the origin of chitin synthesis.</title>
        <authorList>
            <person name="Schwelm A."/>
            <person name="Fogelqvist J."/>
            <person name="Knaust A."/>
            <person name="Julke S."/>
            <person name="Lilja T."/>
            <person name="Dhandapani V."/>
            <person name="Bonilla-Rosso G."/>
            <person name="Karlsson M."/>
            <person name="Shevchenko A."/>
            <person name="Choi S.R."/>
            <person name="Kim H.G."/>
            <person name="Park J.Y."/>
            <person name="Lim Y.P."/>
            <person name="Ludwig-Muller J."/>
            <person name="Dixelius C."/>
        </authorList>
    </citation>
    <scope>NUCLEOTIDE SEQUENCE</scope>
    <source>
        <tissue evidence="2">Potato root galls</tissue>
    </source>
</reference>